<evidence type="ECO:0000313" key="2">
    <source>
        <dbReference type="Proteomes" id="UP000026961"/>
    </source>
</evidence>
<dbReference type="EnsemblPlants" id="OGLUM05G09770.5">
    <property type="protein sequence ID" value="OGLUM05G09770.5"/>
    <property type="gene ID" value="OGLUM05G09770"/>
</dbReference>
<dbReference type="Proteomes" id="UP000026961">
    <property type="component" value="Chromosome 5"/>
</dbReference>
<keyword evidence="2" id="KW-1185">Reference proteome</keyword>
<sequence>MRITTTTTKSNSNFFFELPEAINITPNQKHELMTTRSWDFLGLKNEPPSELLQRTNYGEDIIIGKIGTDLLPFWRRANGRAPGSSGMR</sequence>
<reference evidence="1" key="1">
    <citation type="submission" date="2015-04" db="UniProtKB">
        <authorList>
            <consortium name="EnsemblPlants"/>
        </authorList>
    </citation>
    <scope>IDENTIFICATION</scope>
</reference>
<name>A0A0D9ZWH0_9ORYZ</name>
<reference evidence="1" key="2">
    <citation type="submission" date="2018-05" db="EMBL/GenBank/DDBJ databases">
        <title>OgluRS3 (Oryza glumaepatula Reference Sequence Version 3).</title>
        <authorList>
            <person name="Zhang J."/>
            <person name="Kudrna D."/>
            <person name="Lee S."/>
            <person name="Talag J."/>
            <person name="Welchert J."/>
            <person name="Wing R.A."/>
        </authorList>
    </citation>
    <scope>NUCLEOTIDE SEQUENCE [LARGE SCALE GENOMIC DNA]</scope>
</reference>
<dbReference type="AlphaFoldDB" id="A0A0D9ZWH0"/>
<dbReference type="Gramene" id="OGLUM05G09770.5">
    <property type="protein sequence ID" value="OGLUM05G09770.5"/>
    <property type="gene ID" value="OGLUM05G09770"/>
</dbReference>
<accession>A0A0D9ZWH0</accession>
<proteinExistence type="predicted"/>
<evidence type="ECO:0000313" key="1">
    <source>
        <dbReference type="EnsemblPlants" id="OGLUM05G09770.5"/>
    </source>
</evidence>
<protein>
    <submittedName>
        <fullName evidence="1">Uncharacterized protein</fullName>
    </submittedName>
</protein>
<organism evidence="1">
    <name type="scientific">Oryza glumipatula</name>
    <dbReference type="NCBI Taxonomy" id="40148"/>
    <lineage>
        <taxon>Eukaryota</taxon>
        <taxon>Viridiplantae</taxon>
        <taxon>Streptophyta</taxon>
        <taxon>Embryophyta</taxon>
        <taxon>Tracheophyta</taxon>
        <taxon>Spermatophyta</taxon>
        <taxon>Magnoliopsida</taxon>
        <taxon>Liliopsida</taxon>
        <taxon>Poales</taxon>
        <taxon>Poaceae</taxon>
        <taxon>BOP clade</taxon>
        <taxon>Oryzoideae</taxon>
        <taxon>Oryzeae</taxon>
        <taxon>Oryzinae</taxon>
        <taxon>Oryza</taxon>
    </lineage>
</organism>